<protein>
    <submittedName>
        <fullName evidence="1">Uncharacterized protein</fullName>
    </submittedName>
</protein>
<proteinExistence type="predicted"/>
<dbReference type="AlphaFoldDB" id="A0A699KGW4"/>
<organism evidence="1">
    <name type="scientific">Tanacetum cinerariifolium</name>
    <name type="common">Dalmatian daisy</name>
    <name type="synonym">Chrysanthemum cinerariifolium</name>
    <dbReference type="NCBI Taxonomy" id="118510"/>
    <lineage>
        <taxon>Eukaryota</taxon>
        <taxon>Viridiplantae</taxon>
        <taxon>Streptophyta</taxon>
        <taxon>Embryophyta</taxon>
        <taxon>Tracheophyta</taxon>
        <taxon>Spermatophyta</taxon>
        <taxon>Magnoliopsida</taxon>
        <taxon>eudicotyledons</taxon>
        <taxon>Gunneridae</taxon>
        <taxon>Pentapetalae</taxon>
        <taxon>asterids</taxon>
        <taxon>campanulids</taxon>
        <taxon>Asterales</taxon>
        <taxon>Asteraceae</taxon>
        <taxon>Asteroideae</taxon>
        <taxon>Anthemideae</taxon>
        <taxon>Anthemidinae</taxon>
        <taxon>Tanacetum</taxon>
    </lineage>
</organism>
<reference evidence="1" key="1">
    <citation type="journal article" date="2019" name="Sci. Rep.">
        <title>Draft genome of Tanacetum cinerariifolium, the natural source of mosquito coil.</title>
        <authorList>
            <person name="Yamashiro T."/>
            <person name="Shiraishi A."/>
            <person name="Satake H."/>
            <person name="Nakayama K."/>
        </authorList>
    </citation>
    <scope>NUCLEOTIDE SEQUENCE</scope>
</reference>
<dbReference type="EMBL" id="BKCJ010518286">
    <property type="protein sequence ID" value="GFA94003.1"/>
    <property type="molecule type" value="Genomic_DNA"/>
</dbReference>
<sequence>MCGSDRVVTLDANGMVDFVSGRAVVEAILRWRDHVDKLGLVDDRLAKATPSFSGAKKSKDFDEANVFQCKRCGDITEEDMKVLRGSRHWARVVVHTFSRISFAIARGVVNNSSSSSSSNNNNNNNKAKCGYIELGAKEVDIRFSGGRQKLLRLDDMLFYSWDEGSDVWSSPLTQNGKVDFVSGRAVVEVAQCKRVKYEAKYADIGYASPSHSLLLVNLIRLGLVDDRLAKATPSFSGAKKSKDFDEANVTRSFRKGTSCGHDGLRAQHLMDILGGNTSVIANDVL</sequence>
<name>A0A699KGW4_TANCI</name>
<comment type="caution">
    <text evidence="1">The sequence shown here is derived from an EMBL/GenBank/DDBJ whole genome shotgun (WGS) entry which is preliminary data.</text>
</comment>
<accession>A0A699KGW4</accession>
<gene>
    <name evidence="1" type="ORF">Tci_665975</name>
</gene>
<evidence type="ECO:0000313" key="1">
    <source>
        <dbReference type="EMBL" id="GFA94003.1"/>
    </source>
</evidence>